<dbReference type="AlphaFoldDB" id="A0A9P3G8Q3"/>
<accession>A0A9P3G8Q3</accession>
<evidence type="ECO:0000313" key="2">
    <source>
        <dbReference type="EMBL" id="GJE90122.1"/>
    </source>
</evidence>
<comment type="caution">
    <text evidence="2">The sequence shown here is derived from an EMBL/GenBank/DDBJ whole genome shotgun (WGS) entry which is preliminary data.</text>
</comment>
<dbReference type="EMBL" id="BPQB01000015">
    <property type="protein sequence ID" value="GJE90122.1"/>
    <property type="molecule type" value="Genomic_DNA"/>
</dbReference>
<proteinExistence type="predicted"/>
<keyword evidence="3" id="KW-1185">Reference proteome</keyword>
<dbReference type="Proteomes" id="UP000703269">
    <property type="component" value="Unassembled WGS sequence"/>
</dbReference>
<sequence>MSILDAVFRGLAYVICCLRPDRPSQDVHPPPFYDEPTQTQQPPRRPSTLQPSPAAPLIPQPPCMPEGRPTAPIVPSTIQSTRATPTARVADALA</sequence>
<protein>
    <submittedName>
        <fullName evidence="2">Uncharacterized protein</fullName>
    </submittedName>
</protein>
<name>A0A9P3G8Q3_9APHY</name>
<evidence type="ECO:0000313" key="3">
    <source>
        <dbReference type="Proteomes" id="UP000703269"/>
    </source>
</evidence>
<feature type="compositionally biased region" description="Pro residues" evidence="1">
    <location>
        <begin position="53"/>
        <end position="64"/>
    </location>
</feature>
<reference evidence="2 3" key="1">
    <citation type="submission" date="2021-08" db="EMBL/GenBank/DDBJ databases">
        <title>Draft Genome Sequence of Phanerochaete sordida strain YK-624.</title>
        <authorList>
            <person name="Mori T."/>
            <person name="Dohra H."/>
            <person name="Suzuki T."/>
            <person name="Kawagishi H."/>
            <person name="Hirai H."/>
        </authorList>
    </citation>
    <scope>NUCLEOTIDE SEQUENCE [LARGE SCALE GENOMIC DNA]</scope>
    <source>
        <strain evidence="2 3">YK-624</strain>
    </source>
</reference>
<organism evidence="2 3">
    <name type="scientific">Phanerochaete sordida</name>
    <dbReference type="NCBI Taxonomy" id="48140"/>
    <lineage>
        <taxon>Eukaryota</taxon>
        <taxon>Fungi</taxon>
        <taxon>Dikarya</taxon>
        <taxon>Basidiomycota</taxon>
        <taxon>Agaricomycotina</taxon>
        <taxon>Agaricomycetes</taxon>
        <taxon>Polyporales</taxon>
        <taxon>Phanerochaetaceae</taxon>
        <taxon>Phanerochaete</taxon>
    </lineage>
</organism>
<evidence type="ECO:0000256" key="1">
    <source>
        <dbReference type="SAM" id="MobiDB-lite"/>
    </source>
</evidence>
<feature type="region of interest" description="Disordered" evidence="1">
    <location>
        <begin position="21"/>
        <end position="94"/>
    </location>
</feature>
<gene>
    <name evidence="2" type="ORF">PsYK624_062450</name>
</gene>
<feature type="compositionally biased region" description="Low complexity" evidence="1">
    <location>
        <begin position="36"/>
        <end position="52"/>
    </location>
</feature>